<dbReference type="EMBL" id="KV425569">
    <property type="protein sequence ID" value="KZT25893.1"/>
    <property type="molecule type" value="Genomic_DNA"/>
</dbReference>
<proteinExistence type="predicted"/>
<evidence type="ECO:0000256" key="1">
    <source>
        <dbReference type="SAM" id="Phobius"/>
    </source>
</evidence>
<gene>
    <name evidence="2" type="ORF">NEOLEDRAFT_1132919</name>
</gene>
<keyword evidence="1" id="KW-0812">Transmembrane</keyword>
<name>A0A165SZ65_9AGAM</name>
<protein>
    <submittedName>
        <fullName evidence="2">Uncharacterized protein</fullName>
    </submittedName>
</protein>
<reference evidence="2 3" key="1">
    <citation type="journal article" date="2016" name="Mol. Biol. Evol.">
        <title>Comparative Genomics of Early-Diverging Mushroom-Forming Fungi Provides Insights into the Origins of Lignocellulose Decay Capabilities.</title>
        <authorList>
            <person name="Nagy L.G."/>
            <person name="Riley R."/>
            <person name="Tritt A."/>
            <person name="Adam C."/>
            <person name="Daum C."/>
            <person name="Floudas D."/>
            <person name="Sun H."/>
            <person name="Yadav J.S."/>
            <person name="Pangilinan J."/>
            <person name="Larsson K.H."/>
            <person name="Matsuura K."/>
            <person name="Barry K."/>
            <person name="Labutti K."/>
            <person name="Kuo R."/>
            <person name="Ohm R.A."/>
            <person name="Bhattacharya S.S."/>
            <person name="Shirouzu T."/>
            <person name="Yoshinaga Y."/>
            <person name="Martin F.M."/>
            <person name="Grigoriev I.V."/>
            <person name="Hibbett D.S."/>
        </authorList>
    </citation>
    <scope>NUCLEOTIDE SEQUENCE [LARGE SCALE GENOMIC DNA]</scope>
    <source>
        <strain evidence="2 3">HHB14362 ss-1</strain>
    </source>
</reference>
<feature type="transmembrane region" description="Helical" evidence="1">
    <location>
        <begin position="6"/>
        <end position="23"/>
    </location>
</feature>
<accession>A0A165SZ65</accession>
<dbReference type="Proteomes" id="UP000076761">
    <property type="component" value="Unassembled WGS sequence"/>
</dbReference>
<keyword evidence="1" id="KW-0472">Membrane</keyword>
<evidence type="ECO:0000313" key="3">
    <source>
        <dbReference type="Proteomes" id="UP000076761"/>
    </source>
</evidence>
<evidence type="ECO:0000313" key="2">
    <source>
        <dbReference type="EMBL" id="KZT25893.1"/>
    </source>
</evidence>
<sequence length="56" mass="6269">MIKLMVVLLVSAELFLKFLYIAMRLMQLSAKLESHATYNRVSCLGTMPAMPASTAY</sequence>
<organism evidence="2 3">
    <name type="scientific">Neolentinus lepideus HHB14362 ss-1</name>
    <dbReference type="NCBI Taxonomy" id="1314782"/>
    <lineage>
        <taxon>Eukaryota</taxon>
        <taxon>Fungi</taxon>
        <taxon>Dikarya</taxon>
        <taxon>Basidiomycota</taxon>
        <taxon>Agaricomycotina</taxon>
        <taxon>Agaricomycetes</taxon>
        <taxon>Gloeophyllales</taxon>
        <taxon>Gloeophyllaceae</taxon>
        <taxon>Neolentinus</taxon>
    </lineage>
</organism>
<keyword evidence="3" id="KW-1185">Reference proteome</keyword>
<dbReference type="InParanoid" id="A0A165SZ65"/>
<keyword evidence="1" id="KW-1133">Transmembrane helix</keyword>
<dbReference type="AlphaFoldDB" id="A0A165SZ65"/>